<keyword evidence="9 19" id="KW-0285">Flavoprotein</keyword>
<evidence type="ECO:0000256" key="12">
    <source>
        <dbReference type="ARBA" id="ARBA00022960"/>
    </source>
</evidence>
<dbReference type="SUPFAM" id="SSF56176">
    <property type="entry name" value="FAD-binding/transporter-associated domain-like"/>
    <property type="match status" value="1"/>
</dbReference>
<gene>
    <name evidence="19 21" type="primary">murB</name>
    <name evidence="21" type="ORF">E8M01_17355</name>
</gene>
<dbReference type="GO" id="GO:0051301">
    <property type="term" value="P:cell division"/>
    <property type="evidence" value="ECO:0007669"/>
    <property type="project" value="UniProtKB-KW"/>
</dbReference>
<dbReference type="AlphaFoldDB" id="A0A4D7BCV2"/>
<comment type="cofactor">
    <cofactor evidence="1 19">
        <name>FAD</name>
        <dbReference type="ChEBI" id="CHEBI:57692"/>
    </cofactor>
</comment>
<dbReference type="GO" id="GO:0071555">
    <property type="term" value="P:cell wall organization"/>
    <property type="evidence" value="ECO:0007669"/>
    <property type="project" value="UniProtKB-KW"/>
</dbReference>
<evidence type="ECO:0000256" key="9">
    <source>
        <dbReference type="ARBA" id="ARBA00022630"/>
    </source>
</evidence>
<evidence type="ECO:0000256" key="1">
    <source>
        <dbReference type="ARBA" id="ARBA00001974"/>
    </source>
</evidence>
<dbReference type="GO" id="GO:0008360">
    <property type="term" value="P:regulation of cell shape"/>
    <property type="evidence" value="ECO:0007669"/>
    <property type="project" value="UniProtKB-KW"/>
</dbReference>
<keyword evidence="7 19" id="KW-0963">Cytoplasm</keyword>
<dbReference type="PANTHER" id="PTHR21071:SF4">
    <property type="entry name" value="UDP-N-ACETYLENOLPYRUVOYLGLUCOSAMINE REDUCTASE"/>
    <property type="match status" value="1"/>
</dbReference>
<dbReference type="RefSeq" id="WP_136961268.1">
    <property type="nucleotide sequence ID" value="NZ_CP039690.1"/>
</dbReference>
<dbReference type="PROSITE" id="PS51387">
    <property type="entry name" value="FAD_PCMH"/>
    <property type="match status" value="1"/>
</dbReference>
<dbReference type="OrthoDB" id="9804753at2"/>
<evidence type="ECO:0000256" key="7">
    <source>
        <dbReference type="ARBA" id="ARBA00022490"/>
    </source>
</evidence>
<comment type="pathway">
    <text evidence="4 19">Cell wall biogenesis; peptidoglycan biosynthesis.</text>
</comment>
<evidence type="ECO:0000256" key="6">
    <source>
        <dbReference type="ARBA" id="ARBA00015188"/>
    </source>
</evidence>
<evidence type="ECO:0000256" key="18">
    <source>
        <dbReference type="ARBA" id="ARBA00048914"/>
    </source>
</evidence>
<evidence type="ECO:0000256" key="11">
    <source>
        <dbReference type="ARBA" id="ARBA00022857"/>
    </source>
</evidence>
<feature type="domain" description="FAD-binding PCMH-type" evidence="20">
    <location>
        <begin position="34"/>
        <end position="214"/>
    </location>
</feature>
<evidence type="ECO:0000256" key="17">
    <source>
        <dbReference type="ARBA" id="ARBA00031026"/>
    </source>
</evidence>
<protein>
    <recommendedName>
        <fullName evidence="6 19">UDP-N-acetylenolpyruvoylglucosamine reductase</fullName>
        <ecNumber evidence="5 19">1.3.1.98</ecNumber>
    </recommendedName>
    <alternativeName>
        <fullName evidence="17 19">UDP-N-acetylmuramate dehydrogenase</fullName>
    </alternativeName>
</protein>
<comment type="function">
    <text evidence="2 19">Cell wall formation.</text>
</comment>
<evidence type="ECO:0000313" key="22">
    <source>
        <dbReference type="Proteomes" id="UP000298781"/>
    </source>
</evidence>
<dbReference type="Proteomes" id="UP000298781">
    <property type="component" value="Chromosome"/>
</dbReference>
<feature type="active site" evidence="19">
    <location>
        <position position="298"/>
    </location>
</feature>
<dbReference type="Pfam" id="PF02873">
    <property type="entry name" value="MurB_C"/>
    <property type="match status" value="1"/>
</dbReference>
<keyword evidence="15 19" id="KW-0131">Cell cycle</keyword>
<dbReference type="Gene3D" id="3.90.78.10">
    <property type="entry name" value="UDP-N-acetylenolpyruvoylglucosamine reductase, C-terminal domain"/>
    <property type="match status" value="1"/>
</dbReference>
<comment type="catalytic activity">
    <reaction evidence="18 19">
        <text>UDP-N-acetyl-alpha-D-muramate + NADP(+) = UDP-N-acetyl-3-O-(1-carboxyvinyl)-alpha-D-glucosamine + NADPH + H(+)</text>
        <dbReference type="Rhea" id="RHEA:12248"/>
        <dbReference type="ChEBI" id="CHEBI:15378"/>
        <dbReference type="ChEBI" id="CHEBI:57783"/>
        <dbReference type="ChEBI" id="CHEBI:58349"/>
        <dbReference type="ChEBI" id="CHEBI:68483"/>
        <dbReference type="ChEBI" id="CHEBI:70757"/>
        <dbReference type="EC" id="1.3.1.98"/>
    </reaction>
</comment>
<keyword evidence="14 19" id="KW-0560">Oxidoreductase</keyword>
<dbReference type="PANTHER" id="PTHR21071">
    <property type="entry name" value="UDP-N-ACETYLENOLPYRUVOYLGLUCOSAMINE REDUCTASE"/>
    <property type="match status" value="1"/>
</dbReference>
<keyword evidence="22" id="KW-1185">Reference proteome</keyword>
<dbReference type="InterPro" id="IPR006094">
    <property type="entry name" value="Oxid_FAD_bind_N"/>
</dbReference>
<dbReference type="KEGG" id="pstg:E8M01_17355"/>
<keyword evidence="13 19" id="KW-0573">Peptidoglycan synthesis</keyword>
<dbReference type="Gene3D" id="3.30.465.10">
    <property type="match status" value="1"/>
</dbReference>
<dbReference type="InterPro" id="IPR016167">
    <property type="entry name" value="FAD-bd_PCMH_sub1"/>
</dbReference>
<feature type="active site" description="Proton donor" evidence="19">
    <location>
        <position position="228"/>
    </location>
</feature>
<dbReference type="GO" id="GO:0005829">
    <property type="term" value="C:cytosol"/>
    <property type="evidence" value="ECO:0007669"/>
    <property type="project" value="TreeGrafter"/>
</dbReference>
<keyword evidence="11 19" id="KW-0521">NADP</keyword>
<evidence type="ECO:0000256" key="16">
    <source>
        <dbReference type="ARBA" id="ARBA00023316"/>
    </source>
</evidence>
<evidence type="ECO:0000259" key="20">
    <source>
        <dbReference type="PROSITE" id="PS51387"/>
    </source>
</evidence>
<dbReference type="Gene3D" id="3.30.43.10">
    <property type="entry name" value="Uridine Diphospho-n-acetylenolpyruvylglucosamine Reductase, domain 2"/>
    <property type="match status" value="1"/>
</dbReference>
<dbReference type="EMBL" id="CP039690">
    <property type="protein sequence ID" value="QCI65822.1"/>
    <property type="molecule type" value="Genomic_DNA"/>
</dbReference>
<evidence type="ECO:0000256" key="4">
    <source>
        <dbReference type="ARBA" id="ARBA00004752"/>
    </source>
</evidence>
<dbReference type="GO" id="GO:0071949">
    <property type="term" value="F:FAD binding"/>
    <property type="evidence" value="ECO:0007669"/>
    <property type="project" value="InterPro"/>
</dbReference>
<dbReference type="SUPFAM" id="SSF56194">
    <property type="entry name" value="Uridine diphospho-N-Acetylenolpyruvylglucosamine reductase, MurB, C-terminal domain"/>
    <property type="match status" value="1"/>
</dbReference>
<keyword evidence="16 19" id="KW-0961">Cell wall biogenesis/degradation</keyword>
<evidence type="ECO:0000256" key="3">
    <source>
        <dbReference type="ARBA" id="ARBA00004496"/>
    </source>
</evidence>
<dbReference type="Pfam" id="PF01565">
    <property type="entry name" value="FAD_binding_4"/>
    <property type="match status" value="1"/>
</dbReference>
<feature type="active site" evidence="19">
    <location>
        <position position="179"/>
    </location>
</feature>
<dbReference type="EC" id="1.3.1.98" evidence="5 19"/>
<accession>A0A4D7BCV2</accession>
<evidence type="ECO:0000256" key="14">
    <source>
        <dbReference type="ARBA" id="ARBA00023002"/>
    </source>
</evidence>
<keyword evidence="10 19" id="KW-0274">FAD</keyword>
<dbReference type="UniPathway" id="UPA00219"/>
<dbReference type="NCBIfam" id="NF010480">
    <property type="entry name" value="PRK13905.1"/>
    <property type="match status" value="1"/>
</dbReference>
<evidence type="ECO:0000256" key="8">
    <source>
        <dbReference type="ARBA" id="ARBA00022618"/>
    </source>
</evidence>
<dbReference type="GO" id="GO:0009252">
    <property type="term" value="P:peptidoglycan biosynthetic process"/>
    <property type="evidence" value="ECO:0007669"/>
    <property type="project" value="UniProtKB-UniRule"/>
</dbReference>
<name>A0A4D7BCV2_9HYPH</name>
<evidence type="ECO:0000256" key="13">
    <source>
        <dbReference type="ARBA" id="ARBA00022984"/>
    </source>
</evidence>
<dbReference type="InterPro" id="IPR016166">
    <property type="entry name" value="FAD-bd_PCMH"/>
</dbReference>
<keyword evidence="12 19" id="KW-0133">Cell shape</keyword>
<dbReference type="GO" id="GO:0008762">
    <property type="term" value="F:UDP-N-acetylmuramate dehydrogenase activity"/>
    <property type="evidence" value="ECO:0007669"/>
    <property type="project" value="UniProtKB-UniRule"/>
</dbReference>
<evidence type="ECO:0000256" key="2">
    <source>
        <dbReference type="ARBA" id="ARBA00003921"/>
    </source>
</evidence>
<dbReference type="InterPro" id="IPR011601">
    <property type="entry name" value="MurB_C"/>
</dbReference>
<dbReference type="InterPro" id="IPR036635">
    <property type="entry name" value="MurB_C_sf"/>
</dbReference>
<evidence type="ECO:0000256" key="19">
    <source>
        <dbReference type="HAMAP-Rule" id="MF_00037"/>
    </source>
</evidence>
<evidence type="ECO:0000256" key="5">
    <source>
        <dbReference type="ARBA" id="ARBA00012518"/>
    </source>
</evidence>
<comment type="subcellular location">
    <subcellularLocation>
        <location evidence="3 19">Cytoplasm</location>
    </subcellularLocation>
</comment>
<keyword evidence="8 19" id="KW-0132">Cell division</keyword>
<evidence type="ECO:0000256" key="15">
    <source>
        <dbReference type="ARBA" id="ARBA00023306"/>
    </source>
</evidence>
<proteinExistence type="inferred from homology"/>
<dbReference type="InterPro" id="IPR016169">
    <property type="entry name" value="FAD-bd_PCMH_sub2"/>
</dbReference>
<sequence length="309" mass="32453">MAFEDLTPIVRALVPGLQGQVTANASMKPFSWFRTGGPAQLLFEPAGELDLVQFLRHIPLDWPVMVVGLGSNLLVRDGGVPGVVIKLGKSFGEIELLPGHLIRAGAAAPDVKVARAAAEAGIAGFAFLRGIPGAIGGALRMNGGAYGGEVTDILVEARAILRSGTTQTFDHAAMGFGYRRCAAPDDAIFVSALFRGSAGEPPVLLAAMDEITRQRSATQPVNTRTGGSTFRNPDGHSAWKLVDQAGCRGFRVGGAQVSELHTNFLIAAPEATSADIEALGEAVRQRVRDTSGIELHWEIKRVGLGAPAE</sequence>
<dbReference type="InterPro" id="IPR036318">
    <property type="entry name" value="FAD-bd_PCMH-like_sf"/>
</dbReference>
<dbReference type="NCBIfam" id="TIGR00179">
    <property type="entry name" value="murB"/>
    <property type="match status" value="1"/>
</dbReference>
<evidence type="ECO:0000256" key="10">
    <source>
        <dbReference type="ARBA" id="ARBA00022827"/>
    </source>
</evidence>
<evidence type="ECO:0000313" key="21">
    <source>
        <dbReference type="EMBL" id="QCI65822.1"/>
    </source>
</evidence>
<dbReference type="InterPro" id="IPR003170">
    <property type="entry name" value="MurB"/>
</dbReference>
<reference evidence="21 22" key="1">
    <citation type="submission" date="2019-04" db="EMBL/GenBank/DDBJ databases">
        <title>Phreatobacter aquaticus sp. nov.</title>
        <authorList>
            <person name="Choi A."/>
        </authorList>
    </citation>
    <scope>NUCLEOTIDE SEQUENCE [LARGE SCALE GENOMIC DNA]</scope>
    <source>
        <strain evidence="21 22">KCTC 52518</strain>
    </source>
</reference>
<dbReference type="HAMAP" id="MF_00037">
    <property type="entry name" value="MurB"/>
    <property type="match status" value="1"/>
</dbReference>
<organism evidence="21 22">
    <name type="scientific">Phreatobacter stygius</name>
    <dbReference type="NCBI Taxonomy" id="1940610"/>
    <lineage>
        <taxon>Bacteria</taxon>
        <taxon>Pseudomonadati</taxon>
        <taxon>Pseudomonadota</taxon>
        <taxon>Alphaproteobacteria</taxon>
        <taxon>Hyphomicrobiales</taxon>
        <taxon>Phreatobacteraceae</taxon>
        <taxon>Phreatobacter</taxon>
    </lineage>
</organism>
<comment type="similarity">
    <text evidence="19">Belongs to the MurB family.</text>
</comment>